<dbReference type="InterPro" id="IPR036249">
    <property type="entry name" value="Thioredoxin-like_sf"/>
</dbReference>
<sequence>MKCNKIILIIGLLLFQLNFAQEKADVALNKALTEAKAKKKNVLLIFHASWCGWCKMMEKNMNLPETKPLFEKSFVTTYLDVQERGEKKSLENPGGQEMMNKYKGQNAGLPFWLVLNPKGEVLVDSFDAKGDNLGSPATPEEVDSFLAKLEKSSKLNKEELQTIQKVFVKKAQ</sequence>
<keyword evidence="2" id="KW-0732">Signal</keyword>
<dbReference type="STRING" id="445961.IW15_06580"/>
<feature type="signal peptide" evidence="2">
    <location>
        <begin position="1"/>
        <end position="20"/>
    </location>
</feature>
<dbReference type="Gene3D" id="3.40.30.10">
    <property type="entry name" value="Glutaredoxin"/>
    <property type="match status" value="1"/>
</dbReference>
<feature type="chain" id="PRO_5001802520" evidence="2">
    <location>
        <begin position="21"/>
        <end position="172"/>
    </location>
</feature>
<keyword evidence="1" id="KW-0676">Redox-active center</keyword>
<dbReference type="Proteomes" id="UP000028705">
    <property type="component" value="Unassembled WGS sequence"/>
</dbReference>
<dbReference type="AlphaFoldDB" id="A0A086A9T9"/>
<dbReference type="EMBL" id="JPRH01000002">
    <property type="protein sequence ID" value="KFF13453.1"/>
    <property type="molecule type" value="Genomic_DNA"/>
</dbReference>
<name>A0A086A9T9_9FLAO</name>
<dbReference type="PROSITE" id="PS51352">
    <property type="entry name" value="THIOREDOXIN_2"/>
    <property type="match status" value="1"/>
</dbReference>
<evidence type="ECO:0000313" key="4">
    <source>
        <dbReference type="EMBL" id="KFF13453.1"/>
    </source>
</evidence>
<accession>A0A086A9T9</accession>
<dbReference type="RefSeq" id="WP_034710095.1">
    <property type="nucleotide sequence ID" value="NZ_JPRH01000002.1"/>
</dbReference>
<proteinExistence type="predicted"/>
<dbReference type="OrthoDB" id="120730at2"/>
<dbReference type="Pfam" id="PF13899">
    <property type="entry name" value="Thioredoxin_7"/>
    <property type="match status" value="1"/>
</dbReference>
<evidence type="ECO:0000313" key="5">
    <source>
        <dbReference type="Proteomes" id="UP000028705"/>
    </source>
</evidence>
<comment type="caution">
    <text evidence="4">The sequence shown here is derived from an EMBL/GenBank/DDBJ whole genome shotgun (WGS) entry which is preliminary data.</text>
</comment>
<evidence type="ECO:0000256" key="2">
    <source>
        <dbReference type="SAM" id="SignalP"/>
    </source>
</evidence>
<protein>
    <submittedName>
        <fullName evidence="4">Thioredoxin</fullName>
    </submittedName>
</protein>
<dbReference type="InterPro" id="IPR017937">
    <property type="entry name" value="Thioredoxin_CS"/>
</dbReference>
<dbReference type="SUPFAM" id="SSF52833">
    <property type="entry name" value="Thioredoxin-like"/>
    <property type="match status" value="1"/>
</dbReference>
<gene>
    <name evidence="4" type="ORF">IW15_06580</name>
</gene>
<dbReference type="InterPro" id="IPR013766">
    <property type="entry name" value="Thioredoxin_domain"/>
</dbReference>
<organism evidence="4 5">
    <name type="scientific">Chryseobacterium soli</name>
    <dbReference type="NCBI Taxonomy" id="445961"/>
    <lineage>
        <taxon>Bacteria</taxon>
        <taxon>Pseudomonadati</taxon>
        <taxon>Bacteroidota</taxon>
        <taxon>Flavobacteriia</taxon>
        <taxon>Flavobacteriales</taxon>
        <taxon>Weeksellaceae</taxon>
        <taxon>Chryseobacterium group</taxon>
        <taxon>Chryseobacterium</taxon>
    </lineage>
</organism>
<dbReference type="eggNOG" id="COG0526">
    <property type="taxonomic scope" value="Bacteria"/>
</dbReference>
<evidence type="ECO:0000256" key="1">
    <source>
        <dbReference type="ARBA" id="ARBA00023284"/>
    </source>
</evidence>
<keyword evidence="5" id="KW-1185">Reference proteome</keyword>
<reference evidence="4 5" key="1">
    <citation type="submission" date="2014-07" db="EMBL/GenBank/DDBJ databases">
        <title>Genome of Chryseobacterium soli DSM 19298.</title>
        <authorList>
            <person name="Stropko S.J."/>
            <person name="Pipes S.E."/>
            <person name="Newman J."/>
        </authorList>
    </citation>
    <scope>NUCLEOTIDE SEQUENCE [LARGE SCALE GENOMIC DNA]</scope>
    <source>
        <strain evidence="4 5">DSM 19298</strain>
    </source>
</reference>
<evidence type="ECO:0000259" key="3">
    <source>
        <dbReference type="PROSITE" id="PS51352"/>
    </source>
</evidence>
<dbReference type="PROSITE" id="PS00194">
    <property type="entry name" value="THIOREDOXIN_1"/>
    <property type="match status" value="1"/>
</dbReference>
<feature type="domain" description="Thioredoxin" evidence="3">
    <location>
        <begin position="17"/>
        <end position="151"/>
    </location>
</feature>